<proteinExistence type="predicted"/>
<feature type="domain" description="NAD(P)-binding" evidence="1">
    <location>
        <begin position="8"/>
        <end position="201"/>
    </location>
</feature>
<name>X7F7A1_9RHOB</name>
<sequence>MAHFLVIGASKGIGLQTVKRGLALGHRIRGFARSAASMDIADPSFAPFPGDATNPEDLKRALDGIDAVILTLGIKESVAMLWKEVTLFSDATRALIPAMEAAGVDRLVCLTGIGTGESVSAFSRIERLGHSVVLGKPYQDKTRQEEMIRASSLRWTFARPVILTNGGFTGRYRVLTNPDEWRLGLISRADVADFLIRAAEDDSLVGAAPVLTR</sequence>
<accession>X7F7A1</accession>
<dbReference type="Pfam" id="PF13460">
    <property type="entry name" value="NAD_binding_10"/>
    <property type="match status" value="1"/>
</dbReference>
<dbReference type="PANTHER" id="PTHR43355">
    <property type="entry name" value="FLAVIN REDUCTASE (NADPH)"/>
    <property type="match status" value="1"/>
</dbReference>
<dbReference type="InterPro" id="IPR051606">
    <property type="entry name" value="Polyketide_Oxido-like"/>
</dbReference>
<dbReference type="OrthoDB" id="7419852at2"/>
<evidence type="ECO:0000313" key="2">
    <source>
        <dbReference type="EMBL" id="ETX28807.1"/>
    </source>
</evidence>
<evidence type="ECO:0000259" key="1">
    <source>
        <dbReference type="Pfam" id="PF13460"/>
    </source>
</evidence>
<comment type="caution">
    <text evidence="2">The sequence shown here is derived from an EMBL/GenBank/DDBJ whole genome shotgun (WGS) entry which is preliminary data.</text>
</comment>
<dbReference type="GO" id="GO:0004074">
    <property type="term" value="F:biliverdin reductase [NAD(P)H] activity"/>
    <property type="evidence" value="ECO:0007669"/>
    <property type="project" value="TreeGrafter"/>
</dbReference>
<dbReference type="RefSeq" id="WP_043770771.1">
    <property type="nucleotide sequence ID" value="NZ_JAME01000015.1"/>
</dbReference>
<dbReference type="PANTHER" id="PTHR43355:SF2">
    <property type="entry name" value="FLAVIN REDUCTASE (NADPH)"/>
    <property type="match status" value="1"/>
</dbReference>
<reference evidence="2 3" key="1">
    <citation type="submission" date="2014-01" db="EMBL/GenBank/DDBJ databases">
        <title>Roseivivax isoporae LMG 25204 Genome Sequencing.</title>
        <authorList>
            <person name="Lai Q."/>
            <person name="Li G."/>
            <person name="Shao Z."/>
        </authorList>
    </citation>
    <scope>NUCLEOTIDE SEQUENCE [LARGE SCALE GENOMIC DNA]</scope>
    <source>
        <strain evidence="2 3">LMG 25204</strain>
    </source>
</reference>
<dbReference type="InterPro" id="IPR036291">
    <property type="entry name" value="NAD(P)-bd_dom_sf"/>
</dbReference>
<dbReference type="Proteomes" id="UP000023430">
    <property type="component" value="Unassembled WGS sequence"/>
</dbReference>
<organism evidence="2 3">
    <name type="scientific">Roseivivax isoporae LMG 25204</name>
    <dbReference type="NCBI Taxonomy" id="1449351"/>
    <lineage>
        <taxon>Bacteria</taxon>
        <taxon>Pseudomonadati</taxon>
        <taxon>Pseudomonadota</taxon>
        <taxon>Alphaproteobacteria</taxon>
        <taxon>Rhodobacterales</taxon>
        <taxon>Roseobacteraceae</taxon>
        <taxon>Roseivivax</taxon>
    </lineage>
</organism>
<dbReference type="Gene3D" id="3.40.50.720">
    <property type="entry name" value="NAD(P)-binding Rossmann-like Domain"/>
    <property type="match status" value="1"/>
</dbReference>
<dbReference type="SUPFAM" id="SSF51735">
    <property type="entry name" value="NAD(P)-binding Rossmann-fold domains"/>
    <property type="match status" value="1"/>
</dbReference>
<keyword evidence="3" id="KW-1185">Reference proteome</keyword>
<dbReference type="EMBL" id="JAME01000015">
    <property type="protein sequence ID" value="ETX28807.1"/>
    <property type="molecule type" value="Genomic_DNA"/>
</dbReference>
<dbReference type="AlphaFoldDB" id="X7F7A1"/>
<evidence type="ECO:0000313" key="3">
    <source>
        <dbReference type="Proteomes" id="UP000023430"/>
    </source>
</evidence>
<dbReference type="eggNOG" id="COG0702">
    <property type="taxonomic scope" value="Bacteria"/>
</dbReference>
<dbReference type="STRING" id="1449351.RISW2_04725"/>
<dbReference type="InterPro" id="IPR016040">
    <property type="entry name" value="NAD(P)-bd_dom"/>
</dbReference>
<dbReference type="GO" id="GO:0042602">
    <property type="term" value="F:riboflavin reductase (NADPH) activity"/>
    <property type="evidence" value="ECO:0007669"/>
    <property type="project" value="TreeGrafter"/>
</dbReference>
<gene>
    <name evidence="2" type="ORF">RISW2_04725</name>
</gene>
<protein>
    <submittedName>
        <fullName evidence="2">Epimerase</fullName>
    </submittedName>
</protein>